<feature type="chain" id="PRO_5014297827" description="Phytocyanin domain-containing protein" evidence="5">
    <location>
        <begin position="24"/>
        <end position="135"/>
    </location>
</feature>
<protein>
    <recommendedName>
        <fullName evidence="6">Phytocyanin domain-containing protein</fullName>
    </recommendedName>
</protein>
<dbReference type="SUPFAM" id="SSF49503">
    <property type="entry name" value="Cupredoxins"/>
    <property type="match status" value="1"/>
</dbReference>
<feature type="signal peptide" evidence="5">
    <location>
        <begin position="1"/>
        <end position="23"/>
    </location>
</feature>
<name>A9RI24_PHYPA</name>
<evidence type="ECO:0000313" key="8">
    <source>
        <dbReference type="EnsemblPlants" id="Pp3c23_9820V3.1"/>
    </source>
</evidence>
<dbReference type="OrthoDB" id="687943at2759"/>
<evidence type="ECO:0000259" key="6">
    <source>
        <dbReference type="PROSITE" id="PS51485"/>
    </source>
</evidence>
<dbReference type="PANTHER" id="PTHR33021">
    <property type="entry name" value="BLUE COPPER PROTEIN"/>
    <property type="match status" value="1"/>
</dbReference>
<keyword evidence="9" id="KW-1185">Reference proteome</keyword>
<evidence type="ECO:0000256" key="5">
    <source>
        <dbReference type="SAM" id="SignalP"/>
    </source>
</evidence>
<reference evidence="8" key="3">
    <citation type="submission" date="2020-12" db="UniProtKB">
        <authorList>
            <consortium name="EnsemblPlants"/>
        </authorList>
    </citation>
    <scope>IDENTIFICATION</scope>
</reference>
<dbReference type="InterPro" id="IPR028871">
    <property type="entry name" value="BlueCu_1_BS"/>
</dbReference>
<dbReference type="GO" id="GO:0046872">
    <property type="term" value="F:metal ion binding"/>
    <property type="evidence" value="ECO:0007669"/>
    <property type="project" value="UniProtKB-KW"/>
</dbReference>
<keyword evidence="5" id="KW-0732">Signal</keyword>
<dbReference type="FunFam" id="2.60.40.420:FF:000034">
    <property type="entry name" value="Cupredoxin superfamily protein"/>
    <property type="match status" value="1"/>
</dbReference>
<keyword evidence="3" id="KW-1015">Disulfide bond</keyword>
<dbReference type="Proteomes" id="UP000006727">
    <property type="component" value="Chromosome 23"/>
</dbReference>
<proteinExistence type="predicted"/>
<gene>
    <name evidence="8" type="primary">LOC112275903</name>
    <name evidence="7" type="ORF">PHYPA_027847</name>
</gene>
<reference evidence="7 9" key="2">
    <citation type="journal article" date="2018" name="Plant J.">
        <title>The Physcomitrella patens chromosome-scale assembly reveals moss genome structure and evolution.</title>
        <authorList>
            <person name="Lang D."/>
            <person name="Ullrich K.K."/>
            <person name="Murat F."/>
            <person name="Fuchs J."/>
            <person name="Jenkins J."/>
            <person name="Haas F.B."/>
            <person name="Piednoel M."/>
            <person name="Gundlach H."/>
            <person name="Van Bel M."/>
            <person name="Meyberg R."/>
            <person name="Vives C."/>
            <person name="Morata J."/>
            <person name="Symeonidi A."/>
            <person name="Hiss M."/>
            <person name="Muchero W."/>
            <person name="Kamisugi Y."/>
            <person name="Saleh O."/>
            <person name="Blanc G."/>
            <person name="Decker E.L."/>
            <person name="van Gessel N."/>
            <person name="Grimwood J."/>
            <person name="Hayes R.D."/>
            <person name="Graham S.W."/>
            <person name="Gunter L.E."/>
            <person name="McDaniel S.F."/>
            <person name="Hoernstein S.N.W."/>
            <person name="Larsson A."/>
            <person name="Li F.W."/>
            <person name="Perroud P.F."/>
            <person name="Phillips J."/>
            <person name="Ranjan P."/>
            <person name="Rokshar D.S."/>
            <person name="Rothfels C.J."/>
            <person name="Schneider L."/>
            <person name="Shu S."/>
            <person name="Stevenson D.W."/>
            <person name="Thummler F."/>
            <person name="Tillich M."/>
            <person name="Villarreal Aguilar J.C."/>
            <person name="Widiez T."/>
            <person name="Wong G.K."/>
            <person name="Wymore A."/>
            <person name="Zhang Y."/>
            <person name="Zimmer A.D."/>
            <person name="Quatrano R.S."/>
            <person name="Mayer K.F.X."/>
            <person name="Goodstein D."/>
            <person name="Casacuberta J.M."/>
            <person name="Vandepoele K."/>
            <person name="Reski R."/>
            <person name="Cuming A.C."/>
            <person name="Tuskan G.A."/>
            <person name="Maumus F."/>
            <person name="Salse J."/>
            <person name="Schmutz J."/>
            <person name="Rensing S.A."/>
        </authorList>
    </citation>
    <scope>NUCLEOTIDE SEQUENCE [LARGE SCALE GENOMIC DNA]</scope>
    <source>
        <strain evidence="8 9">cv. Gransden 2004</strain>
    </source>
</reference>
<dbReference type="Gramene" id="Pp3c23_9820V3.1">
    <property type="protein sequence ID" value="Pp3c23_9820V3.1"/>
    <property type="gene ID" value="Pp3c23_9820"/>
</dbReference>
<dbReference type="PROSITE" id="PS00196">
    <property type="entry name" value="COPPER_BLUE"/>
    <property type="match status" value="1"/>
</dbReference>
<evidence type="ECO:0000256" key="3">
    <source>
        <dbReference type="ARBA" id="ARBA00023157"/>
    </source>
</evidence>
<dbReference type="PROSITE" id="PS51485">
    <property type="entry name" value="PHYTOCYANIN"/>
    <property type="match status" value="1"/>
</dbReference>
<dbReference type="RefSeq" id="XP_024362413.1">
    <property type="nucleotide sequence ID" value="XM_024506645.2"/>
</dbReference>
<dbReference type="KEGG" id="ppp:112275903"/>
<evidence type="ECO:0000256" key="1">
    <source>
        <dbReference type="ARBA" id="ARBA00022723"/>
    </source>
</evidence>
<dbReference type="EnsemblPlants" id="Pp3c23_9820V3.2">
    <property type="protein sequence ID" value="Pp3c23_9820V3.2"/>
    <property type="gene ID" value="Pp3c23_9820"/>
</dbReference>
<dbReference type="STRING" id="3218.A9RI24"/>
<dbReference type="InterPro" id="IPR003245">
    <property type="entry name" value="Phytocyanin_dom"/>
</dbReference>
<organism evidence="7">
    <name type="scientific">Physcomitrium patens</name>
    <name type="common">Spreading-leaved earth moss</name>
    <name type="synonym">Physcomitrella patens</name>
    <dbReference type="NCBI Taxonomy" id="3218"/>
    <lineage>
        <taxon>Eukaryota</taxon>
        <taxon>Viridiplantae</taxon>
        <taxon>Streptophyta</taxon>
        <taxon>Embryophyta</taxon>
        <taxon>Bryophyta</taxon>
        <taxon>Bryophytina</taxon>
        <taxon>Bryopsida</taxon>
        <taxon>Funariidae</taxon>
        <taxon>Funariales</taxon>
        <taxon>Funariaceae</taxon>
        <taxon>Physcomitrium</taxon>
    </lineage>
</organism>
<dbReference type="Pfam" id="PF02298">
    <property type="entry name" value="Cu_bind_like"/>
    <property type="match status" value="1"/>
</dbReference>
<keyword evidence="2" id="KW-0186">Copper</keyword>
<dbReference type="PANTHER" id="PTHR33021:SF193">
    <property type="entry name" value="OS06G0218600 PROTEIN"/>
    <property type="match status" value="1"/>
</dbReference>
<dbReference type="GO" id="GO:0005886">
    <property type="term" value="C:plasma membrane"/>
    <property type="evidence" value="ECO:0000318"/>
    <property type="project" value="GO_Central"/>
</dbReference>
<feature type="domain" description="Phytocyanin" evidence="6">
    <location>
        <begin position="30"/>
        <end position="129"/>
    </location>
</feature>
<dbReference type="OMA" id="RREYEEC"/>
<dbReference type="GO" id="GO:0009055">
    <property type="term" value="F:electron transfer activity"/>
    <property type="evidence" value="ECO:0007669"/>
    <property type="project" value="InterPro"/>
</dbReference>
<dbReference type="Gene3D" id="2.60.40.420">
    <property type="entry name" value="Cupredoxins - blue copper proteins"/>
    <property type="match status" value="1"/>
</dbReference>
<sequence>MAKVVLSVLLFVVVLAMASAAYADNQPAGREYQVKWDFPTGDKYYSAVQGKTYYVGDSLKFTYMQEMHNVVKVGSFEDFNQCTMTKPLSPEFADGATSMPLDKPGVHYFICSIPGHCSDGMKIKVLAINRPRKLM</sequence>
<dbReference type="InterPro" id="IPR008972">
    <property type="entry name" value="Cupredoxin"/>
</dbReference>
<dbReference type="PaxDb" id="3218-PP1S10_52V6.1"/>
<evidence type="ECO:0000313" key="7">
    <source>
        <dbReference type="EMBL" id="PNR29155.1"/>
    </source>
</evidence>
<evidence type="ECO:0000313" key="9">
    <source>
        <dbReference type="Proteomes" id="UP000006727"/>
    </source>
</evidence>
<reference evidence="7 9" key="1">
    <citation type="journal article" date="2008" name="Science">
        <title>The Physcomitrella genome reveals evolutionary insights into the conquest of land by plants.</title>
        <authorList>
            <person name="Rensing S."/>
            <person name="Lang D."/>
            <person name="Zimmer A."/>
            <person name="Terry A."/>
            <person name="Salamov A."/>
            <person name="Shapiro H."/>
            <person name="Nishiyama T."/>
            <person name="Perroud P.-F."/>
            <person name="Lindquist E."/>
            <person name="Kamisugi Y."/>
            <person name="Tanahashi T."/>
            <person name="Sakakibara K."/>
            <person name="Fujita T."/>
            <person name="Oishi K."/>
            <person name="Shin-I T."/>
            <person name="Kuroki Y."/>
            <person name="Toyoda A."/>
            <person name="Suzuki Y."/>
            <person name="Hashimoto A."/>
            <person name="Yamaguchi K."/>
            <person name="Sugano A."/>
            <person name="Kohara Y."/>
            <person name="Fujiyama A."/>
            <person name="Anterola A."/>
            <person name="Aoki S."/>
            <person name="Ashton N."/>
            <person name="Barbazuk W.B."/>
            <person name="Barker E."/>
            <person name="Bennetzen J."/>
            <person name="Bezanilla M."/>
            <person name="Blankenship R."/>
            <person name="Cho S.H."/>
            <person name="Dutcher S."/>
            <person name="Estelle M."/>
            <person name="Fawcett J.A."/>
            <person name="Gundlach H."/>
            <person name="Hanada K."/>
            <person name="Heyl A."/>
            <person name="Hicks K.A."/>
            <person name="Hugh J."/>
            <person name="Lohr M."/>
            <person name="Mayer K."/>
            <person name="Melkozernov A."/>
            <person name="Murata T."/>
            <person name="Nelson D."/>
            <person name="Pils B."/>
            <person name="Prigge M."/>
            <person name="Reiss B."/>
            <person name="Renner T."/>
            <person name="Rombauts S."/>
            <person name="Rushton P."/>
            <person name="Sanderfoot A."/>
            <person name="Schween G."/>
            <person name="Shiu S.-H."/>
            <person name="Stueber K."/>
            <person name="Theodoulou F.L."/>
            <person name="Tu H."/>
            <person name="Van de Peer Y."/>
            <person name="Verrier P.J."/>
            <person name="Waters E."/>
            <person name="Wood A."/>
            <person name="Yang L."/>
            <person name="Cove D."/>
            <person name="Cuming A."/>
            <person name="Hasebe M."/>
            <person name="Lucas S."/>
            <person name="Mishler D.B."/>
            <person name="Reski R."/>
            <person name="Grigoriev I."/>
            <person name="Quatrano R.S."/>
            <person name="Boore J.L."/>
        </authorList>
    </citation>
    <scope>NUCLEOTIDE SEQUENCE [LARGE SCALE GENOMIC DNA]</scope>
    <source>
        <strain evidence="8 9">cv. Gransden 2004</strain>
    </source>
</reference>
<keyword evidence="4" id="KW-0325">Glycoprotein</keyword>
<dbReference type="GeneID" id="112275903"/>
<dbReference type="AlphaFoldDB" id="A9RI24"/>
<dbReference type="EMBL" id="ABEU02000023">
    <property type="protein sequence ID" value="PNR29155.1"/>
    <property type="molecule type" value="Genomic_DNA"/>
</dbReference>
<accession>A9RI24</accession>
<evidence type="ECO:0000256" key="2">
    <source>
        <dbReference type="ARBA" id="ARBA00023008"/>
    </source>
</evidence>
<evidence type="ECO:0000256" key="4">
    <source>
        <dbReference type="ARBA" id="ARBA00023180"/>
    </source>
</evidence>
<dbReference type="Gramene" id="Pp3c23_9820V3.2">
    <property type="protein sequence ID" value="Pp3c23_9820V3.2"/>
    <property type="gene ID" value="Pp3c23_9820"/>
</dbReference>
<dbReference type="InterPro" id="IPR039391">
    <property type="entry name" value="Phytocyanin-like"/>
</dbReference>
<dbReference type="EnsemblPlants" id="Pp3c23_9820V3.1">
    <property type="protein sequence ID" value="Pp3c23_9820V3.1"/>
    <property type="gene ID" value="Pp3c23_9820"/>
</dbReference>
<keyword evidence="1" id="KW-0479">Metal-binding</keyword>
<dbReference type="CDD" id="cd04216">
    <property type="entry name" value="Phytocyanin"/>
    <property type="match status" value="1"/>
</dbReference>
<dbReference type="HOGENOM" id="CLU_058719_4_4_1"/>